<name>A0ABS0ADM6_9GAMM</name>
<feature type="transmembrane region" description="Helical" evidence="1">
    <location>
        <begin position="191"/>
        <end position="212"/>
    </location>
</feature>
<proteinExistence type="predicted"/>
<keyword evidence="1" id="KW-0472">Membrane</keyword>
<dbReference type="InterPro" id="IPR032809">
    <property type="entry name" value="Put_HupE_UreJ"/>
</dbReference>
<evidence type="ECO:0000256" key="1">
    <source>
        <dbReference type="SAM" id="Phobius"/>
    </source>
</evidence>
<keyword evidence="1" id="KW-0812">Transmembrane</keyword>
<protein>
    <recommendedName>
        <fullName evidence="4">HupE/UreJ family protein</fullName>
    </recommendedName>
</protein>
<evidence type="ECO:0000313" key="3">
    <source>
        <dbReference type="Proteomes" id="UP000644441"/>
    </source>
</evidence>
<accession>A0ABS0ADM6</accession>
<feature type="transmembrane region" description="Helical" evidence="1">
    <location>
        <begin position="254"/>
        <end position="272"/>
    </location>
</feature>
<feature type="transmembrane region" description="Helical" evidence="1">
    <location>
        <begin position="350"/>
        <end position="368"/>
    </location>
</feature>
<evidence type="ECO:0008006" key="4">
    <source>
        <dbReference type="Google" id="ProtNLM"/>
    </source>
</evidence>
<sequence length="375" mass="40693">MIKLITVLLLILPTLALGHKPSDSYLTINVEDGGALSGQWDIALRDLERAVGVDQNRDARVTWDELKARRAELEDHILSRLTVTARDGDREQVCTLDSDGLKVDDHVDGTYAVFLLTGDCGLSPLSLTLNYRLLFDRDASHQGLVEVRYGDQPGQPVALSNQHREQTLSRDGDGGLAALATFFRQGVHHILIGYDHILFLLTLLFPAVLVWRQGAWRPKESMREALLTTLGIVTAFTVTHSLTLALASLGLVNLPSWLVESAIAITVGLGAASNLAPQYFPRRWVMALVFGLIHGLGFAAVLADLGLDGGSLVLTLLGFNLGVEAGQALIVLIFVPAAFLVRRTAAYRRWFVPIGSVAIIAIATVWAVERLAGAL</sequence>
<feature type="transmembrane region" description="Helical" evidence="1">
    <location>
        <begin position="224"/>
        <end position="248"/>
    </location>
</feature>
<evidence type="ECO:0000313" key="2">
    <source>
        <dbReference type="EMBL" id="MBF5051415.1"/>
    </source>
</evidence>
<dbReference type="RefSeq" id="WP_194854731.1">
    <property type="nucleotide sequence ID" value="NZ_ARXR01000001.1"/>
</dbReference>
<feature type="transmembrane region" description="Helical" evidence="1">
    <location>
        <begin position="323"/>
        <end position="341"/>
    </location>
</feature>
<dbReference type="Proteomes" id="UP000644441">
    <property type="component" value="Unassembled WGS sequence"/>
</dbReference>
<dbReference type="EMBL" id="ARXR01000001">
    <property type="protein sequence ID" value="MBF5051415.1"/>
    <property type="molecule type" value="Genomic_DNA"/>
</dbReference>
<keyword evidence="1" id="KW-1133">Transmembrane helix</keyword>
<keyword evidence="3" id="KW-1185">Reference proteome</keyword>
<feature type="transmembrane region" description="Helical" evidence="1">
    <location>
        <begin position="284"/>
        <end position="303"/>
    </location>
</feature>
<comment type="caution">
    <text evidence="2">The sequence shown here is derived from an EMBL/GenBank/DDBJ whole genome shotgun (WGS) entry which is preliminary data.</text>
</comment>
<dbReference type="Pfam" id="PF13795">
    <property type="entry name" value="HupE_UreJ_2"/>
    <property type="match status" value="1"/>
</dbReference>
<reference evidence="2 3" key="1">
    <citation type="submission" date="2012-09" db="EMBL/GenBank/DDBJ databases">
        <title>Genome Sequence of alkane-degrading Bacterium Alcanivorax venustensis ISO4.</title>
        <authorList>
            <person name="Lai Q."/>
            <person name="Shao Z."/>
        </authorList>
    </citation>
    <scope>NUCLEOTIDE SEQUENCE [LARGE SCALE GENOMIC DNA]</scope>
    <source>
        <strain evidence="2 3">ISO4</strain>
    </source>
</reference>
<gene>
    <name evidence="2" type="ORF">ISO4_00017</name>
</gene>
<organism evidence="2 3">
    <name type="scientific">Alloalcanivorax venustensis ISO4</name>
    <dbReference type="NCBI Taxonomy" id="1177184"/>
    <lineage>
        <taxon>Bacteria</taxon>
        <taxon>Pseudomonadati</taxon>
        <taxon>Pseudomonadota</taxon>
        <taxon>Gammaproteobacteria</taxon>
        <taxon>Oceanospirillales</taxon>
        <taxon>Alcanivoracaceae</taxon>
        <taxon>Alloalcanivorax</taxon>
    </lineage>
</organism>